<dbReference type="Proteomes" id="UP000019335">
    <property type="component" value="Chromosome 4"/>
</dbReference>
<keyword evidence="4 9" id="KW-0812">Transmembrane</keyword>
<feature type="region of interest" description="Disordered" evidence="11">
    <location>
        <begin position="1"/>
        <end position="38"/>
    </location>
</feature>
<evidence type="ECO:0000256" key="6">
    <source>
        <dbReference type="ARBA" id="ARBA00022989"/>
    </source>
</evidence>
<sequence length="342" mass="36590">MDNYRSAPSSPAPLTKSTVTKRSPPELGQLSPHHVERESRTINARKQVLAGSIAAFVSTLVCHPIDVLRTELQTTQETLTARECLRRIWRAEGMQGFYKGLSAPLAAQAVYKAIIFGTNSTAQQLLLARTKKRPRPPSSNLSPQCLSYPEIFLCGALSGGVNALVVTPVELVRNRLVVSHGVYSGPRDCVGQAWRGGGFRGLWNGLLPTLCRDGPGVGAWFLAFAAGKDGLLAWKKSTKGLRGGKREAGEEKLGVGGLLLAGSGAGVAFWTVALPFDTVKSVMQVAGVGSEGKREGMGQVIERLVREGGLRRLFRGWQGAFGRAVPGSAATLATFDVVKDWL</sequence>
<dbReference type="Pfam" id="PF00153">
    <property type="entry name" value="Mito_carr"/>
    <property type="match status" value="3"/>
</dbReference>
<dbReference type="PROSITE" id="PS50920">
    <property type="entry name" value="SOLCAR"/>
    <property type="match status" value="3"/>
</dbReference>
<evidence type="ECO:0000256" key="10">
    <source>
        <dbReference type="RuleBase" id="RU000488"/>
    </source>
</evidence>
<evidence type="ECO:0000256" key="5">
    <source>
        <dbReference type="ARBA" id="ARBA00022737"/>
    </source>
</evidence>
<name>W7TP06_9STRA</name>
<dbReference type="SUPFAM" id="SSF103506">
    <property type="entry name" value="Mitochondrial carrier"/>
    <property type="match status" value="1"/>
</dbReference>
<dbReference type="GO" id="GO:0031966">
    <property type="term" value="C:mitochondrial membrane"/>
    <property type="evidence" value="ECO:0007669"/>
    <property type="project" value="UniProtKB-SubCell"/>
</dbReference>
<evidence type="ECO:0000256" key="7">
    <source>
        <dbReference type="ARBA" id="ARBA00023128"/>
    </source>
</evidence>
<evidence type="ECO:0000313" key="13">
    <source>
        <dbReference type="Proteomes" id="UP000019335"/>
    </source>
</evidence>
<evidence type="ECO:0000256" key="1">
    <source>
        <dbReference type="ARBA" id="ARBA00004225"/>
    </source>
</evidence>
<evidence type="ECO:0000313" key="12">
    <source>
        <dbReference type="EMBL" id="EWM28860.1"/>
    </source>
</evidence>
<gene>
    <name evidence="12" type="ORF">Naga_100133g4</name>
</gene>
<evidence type="ECO:0000256" key="2">
    <source>
        <dbReference type="ARBA" id="ARBA00006375"/>
    </source>
</evidence>
<dbReference type="PANTHER" id="PTHR45624:SF12">
    <property type="entry name" value="MITOCHONDRIAL ORNITHINE TRANSPORTER 1"/>
    <property type="match status" value="1"/>
</dbReference>
<dbReference type="PRINTS" id="PR00926">
    <property type="entry name" value="MITOCARRIER"/>
</dbReference>
<evidence type="ECO:0000256" key="11">
    <source>
        <dbReference type="SAM" id="MobiDB-lite"/>
    </source>
</evidence>
<dbReference type="GO" id="GO:1990575">
    <property type="term" value="P:mitochondrial L-ornithine transmembrane transport"/>
    <property type="evidence" value="ECO:0007669"/>
    <property type="project" value="TreeGrafter"/>
</dbReference>
<dbReference type="InterPro" id="IPR050567">
    <property type="entry name" value="Mitochondrial_Carrier"/>
</dbReference>
<feature type="repeat" description="Solcar" evidence="9">
    <location>
        <begin position="146"/>
        <end position="230"/>
    </location>
</feature>
<dbReference type="InterPro" id="IPR023395">
    <property type="entry name" value="MCP_dom_sf"/>
</dbReference>
<keyword evidence="13" id="KW-1185">Reference proteome</keyword>
<evidence type="ECO:0000256" key="9">
    <source>
        <dbReference type="PROSITE-ProRule" id="PRU00282"/>
    </source>
</evidence>
<dbReference type="InterPro" id="IPR002067">
    <property type="entry name" value="MCP"/>
</dbReference>
<dbReference type="InterPro" id="IPR018108">
    <property type="entry name" value="MCP_transmembrane"/>
</dbReference>
<keyword evidence="6" id="KW-1133">Transmembrane helix</keyword>
<dbReference type="Gene3D" id="1.50.40.10">
    <property type="entry name" value="Mitochondrial carrier domain"/>
    <property type="match status" value="1"/>
</dbReference>
<dbReference type="OrthoDB" id="193856at2759"/>
<evidence type="ECO:0000256" key="4">
    <source>
        <dbReference type="ARBA" id="ARBA00022692"/>
    </source>
</evidence>
<comment type="subcellular location">
    <subcellularLocation>
        <location evidence="1">Mitochondrion membrane</location>
        <topology evidence="1">Multi-pass membrane protein</topology>
    </subcellularLocation>
</comment>
<keyword evidence="5" id="KW-0677">Repeat</keyword>
<keyword evidence="8 9" id="KW-0472">Membrane</keyword>
<proteinExistence type="inferred from homology"/>
<evidence type="ECO:0000256" key="3">
    <source>
        <dbReference type="ARBA" id="ARBA00022448"/>
    </source>
</evidence>
<accession>W7TP06</accession>
<dbReference type="GO" id="GO:0000064">
    <property type="term" value="F:L-ornithine transmembrane transporter activity"/>
    <property type="evidence" value="ECO:0007669"/>
    <property type="project" value="TreeGrafter"/>
</dbReference>
<comment type="caution">
    <text evidence="12">The sequence shown here is derived from an EMBL/GenBank/DDBJ whole genome shotgun (WGS) entry which is preliminary data.</text>
</comment>
<organism evidence="12 13">
    <name type="scientific">Nannochloropsis gaditana</name>
    <dbReference type="NCBI Taxonomy" id="72520"/>
    <lineage>
        <taxon>Eukaryota</taxon>
        <taxon>Sar</taxon>
        <taxon>Stramenopiles</taxon>
        <taxon>Ochrophyta</taxon>
        <taxon>Eustigmatophyceae</taxon>
        <taxon>Eustigmatales</taxon>
        <taxon>Monodopsidaceae</taxon>
        <taxon>Nannochloropsis</taxon>
    </lineage>
</organism>
<feature type="repeat" description="Solcar" evidence="9">
    <location>
        <begin position="256"/>
        <end position="341"/>
    </location>
</feature>
<dbReference type="AlphaFoldDB" id="W7TP06"/>
<reference evidence="12 13" key="1">
    <citation type="journal article" date="2014" name="Mol. Plant">
        <title>Chromosome Scale Genome Assembly and Transcriptome Profiling of Nannochloropsis gaditana in Nitrogen Depletion.</title>
        <authorList>
            <person name="Corteggiani Carpinelli E."/>
            <person name="Telatin A."/>
            <person name="Vitulo N."/>
            <person name="Forcato C."/>
            <person name="D'Angelo M."/>
            <person name="Schiavon R."/>
            <person name="Vezzi A."/>
            <person name="Giacometti G.M."/>
            <person name="Morosinotto T."/>
            <person name="Valle G."/>
        </authorList>
    </citation>
    <scope>NUCLEOTIDE SEQUENCE [LARGE SCALE GENOMIC DNA]</scope>
    <source>
        <strain evidence="12 13">B-31</strain>
    </source>
</reference>
<dbReference type="EMBL" id="AZIL01000270">
    <property type="protein sequence ID" value="EWM28860.1"/>
    <property type="molecule type" value="Genomic_DNA"/>
</dbReference>
<keyword evidence="7" id="KW-0496">Mitochondrion</keyword>
<evidence type="ECO:0000256" key="8">
    <source>
        <dbReference type="ARBA" id="ARBA00023136"/>
    </source>
</evidence>
<dbReference type="PANTHER" id="PTHR45624">
    <property type="entry name" value="MITOCHONDRIAL BASIC AMINO ACIDS TRANSPORTER-RELATED"/>
    <property type="match status" value="1"/>
</dbReference>
<comment type="similarity">
    <text evidence="2 10">Belongs to the mitochondrial carrier (TC 2.A.29) family.</text>
</comment>
<protein>
    <submittedName>
        <fullName evidence="12">Mitochondrial carrier protein</fullName>
    </submittedName>
</protein>
<feature type="repeat" description="Solcar" evidence="9">
    <location>
        <begin position="42"/>
        <end position="125"/>
    </location>
</feature>
<keyword evidence="3 10" id="KW-0813">Transport</keyword>